<dbReference type="EMBL" id="RBVX01000049">
    <property type="protein sequence ID" value="RSL29862.1"/>
    <property type="molecule type" value="Genomic_DNA"/>
</dbReference>
<evidence type="ECO:0000256" key="7">
    <source>
        <dbReference type="ARBA" id="ARBA00023136"/>
    </source>
</evidence>
<proteinExistence type="inferred from homology"/>
<keyword evidence="5 8" id="KW-0812">Transmembrane</keyword>
<evidence type="ECO:0000256" key="6">
    <source>
        <dbReference type="ARBA" id="ARBA00022989"/>
    </source>
</evidence>
<keyword evidence="4" id="KW-1003">Cell membrane</keyword>
<dbReference type="AlphaFoldDB" id="A0A428MUR1"/>
<comment type="subcellular location">
    <subcellularLocation>
        <location evidence="1 8">Cell membrane</location>
        <topology evidence="1 8">Multi-pass membrane protein</topology>
    </subcellularLocation>
</comment>
<evidence type="ECO:0000256" key="9">
    <source>
        <dbReference type="SAM" id="Phobius"/>
    </source>
</evidence>
<dbReference type="Proteomes" id="UP000275076">
    <property type="component" value="Unassembled WGS sequence"/>
</dbReference>
<evidence type="ECO:0000313" key="11">
    <source>
        <dbReference type="Proteomes" id="UP000275076"/>
    </source>
</evidence>
<dbReference type="OrthoDB" id="9788905at2"/>
<dbReference type="PANTHER" id="PTHR30477:SF8">
    <property type="entry name" value="METAL TRANSPORT SYSTEM MEMBRANE PROTEIN CT_070-RELATED"/>
    <property type="match status" value="1"/>
</dbReference>
<dbReference type="GO" id="GO:0010043">
    <property type="term" value="P:response to zinc ion"/>
    <property type="evidence" value="ECO:0007669"/>
    <property type="project" value="TreeGrafter"/>
</dbReference>
<comment type="similarity">
    <text evidence="2 8">Belongs to the ABC-3 integral membrane protein family.</text>
</comment>
<feature type="transmembrane region" description="Helical" evidence="9">
    <location>
        <begin position="229"/>
        <end position="248"/>
    </location>
</feature>
<feature type="transmembrane region" description="Helical" evidence="9">
    <location>
        <begin position="142"/>
        <end position="161"/>
    </location>
</feature>
<keyword evidence="6 9" id="KW-1133">Transmembrane helix</keyword>
<evidence type="ECO:0000313" key="10">
    <source>
        <dbReference type="EMBL" id="RSL29862.1"/>
    </source>
</evidence>
<keyword evidence="3 8" id="KW-0813">Transport</keyword>
<dbReference type="SUPFAM" id="SSF81345">
    <property type="entry name" value="ABC transporter involved in vitamin B12 uptake, BtuC"/>
    <property type="match status" value="1"/>
</dbReference>
<dbReference type="GO" id="GO:0043190">
    <property type="term" value="C:ATP-binding cassette (ABC) transporter complex"/>
    <property type="evidence" value="ECO:0007669"/>
    <property type="project" value="InterPro"/>
</dbReference>
<dbReference type="CDD" id="cd06550">
    <property type="entry name" value="TM_ABC_iron-siderophores_like"/>
    <property type="match status" value="1"/>
</dbReference>
<feature type="transmembrane region" description="Helical" evidence="9">
    <location>
        <begin position="90"/>
        <end position="109"/>
    </location>
</feature>
<dbReference type="PANTHER" id="PTHR30477">
    <property type="entry name" value="ABC-TRANSPORTER METAL-BINDING PROTEIN"/>
    <property type="match status" value="1"/>
</dbReference>
<organism evidence="10 11">
    <name type="scientific">Salibacterium salarium</name>
    <dbReference type="NCBI Taxonomy" id="284579"/>
    <lineage>
        <taxon>Bacteria</taxon>
        <taxon>Bacillati</taxon>
        <taxon>Bacillota</taxon>
        <taxon>Bacilli</taxon>
        <taxon>Bacillales</taxon>
        <taxon>Bacillaceae</taxon>
    </lineage>
</organism>
<evidence type="ECO:0000256" key="2">
    <source>
        <dbReference type="ARBA" id="ARBA00008034"/>
    </source>
</evidence>
<feature type="transmembrane region" description="Helical" evidence="9">
    <location>
        <begin position="173"/>
        <end position="197"/>
    </location>
</feature>
<feature type="transmembrane region" description="Helical" evidence="9">
    <location>
        <begin position="6"/>
        <end position="27"/>
    </location>
</feature>
<accession>A0A428MUR1</accession>
<feature type="transmembrane region" description="Helical" evidence="9">
    <location>
        <begin position="58"/>
        <end position="78"/>
    </location>
</feature>
<evidence type="ECO:0000256" key="3">
    <source>
        <dbReference type="ARBA" id="ARBA00022448"/>
    </source>
</evidence>
<gene>
    <name evidence="10" type="ORF">D7Z54_29060</name>
</gene>
<evidence type="ECO:0000256" key="5">
    <source>
        <dbReference type="ARBA" id="ARBA00022692"/>
    </source>
</evidence>
<dbReference type="InterPro" id="IPR001626">
    <property type="entry name" value="ABC_TroCD"/>
</dbReference>
<comment type="caution">
    <text evidence="10">The sequence shown here is derived from an EMBL/GenBank/DDBJ whole genome shotgun (WGS) entry which is preliminary data.</text>
</comment>
<feature type="transmembrane region" description="Helical" evidence="9">
    <location>
        <begin position="254"/>
        <end position="273"/>
    </location>
</feature>
<evidence type="ECO:0000256" key="8">
    <source>
        <dbReference type="RuleBase" id="RU003943"/>
    </source>
</evidence>
<sequence length="291" mass="31412">MSYTGWIIITASLVGLSCGLIGVFLILRKMAMMADAISHTVLLGIVIAFIITREVNGTPMLIGAVLAGLLTAFFVQWLHSLDIEQHASMGIVFTTLFAIGVILISTSAGNAHLDVKHALMGEITFIPWNTMPLPLIGEVPNATALLTLTFIIVMIFVITFYKEWKITSFDPALAASLGIPVVFLHYVFMSLVSITTVASFDSVGAIMVVAMLITPAASAYLWTEKLSIMLVLSSSFGVFSAITGYYIATWLNTSISGSMAFATGLVFMISFVFSPKHGLIAKYVHSEKEPI</sequence>
<keyword evidence="11" id="KW-1185">Reference proteome</keyword>
<keyword evidence="7 9" id="KW-0472">Membrane</keyword>
<protein>
    <submittedName>
        <fullName evidence="10">Metal ABC transporter permease</fullName>
    </submittedName>
</protein>
<feature type="transmembrane region" description="Helical" evidence="9">
    <location>
        <begin position="34"/>
        <end position="52"/>
    </location>
</feature>
<reference evidence="10 11" key="1">
    <citation type="submission" date="2018-10" db="EMBL/GenBank/DDBJ databases">
        <title>Draft genome sequence of Bacillus salarius IM0101, isolated from a hypersaline soil in Inner Mongolia, China.</title>
        <authorList>
            <person name="Yamprayoonswat W."/>
            <person name="Boonvisut S."/>
            <person name="Jumpathong W."/>
            <person name="Sittihan S."/>
            <person name="Ruangsuj P."/>
            <person name="Wanthongcharoen S."/>
            <person name="Thongpramul N."/>
            <person name="Pimmason S."/>
            <person name="Yu B."/>
            <person name="Yasawong M."/>
        </authorList>
    </citation>
    <scope>NUCLEOTIDE SEQUENCE [LARGE SCALE GENOMIC DNA]</scope>
    <source>
        <strain evidence="10 11">IM0101</strain>
    </source>
</reference>
<evidence type="ECO:0000256" key="4">
    <source>
        <dbReference type="ARBA" id="ARBA00022475"/>
    </source>
</evidence>
<evidence type="ECO:0000256" key="1">
    <source>
        <dbReference type="ARBA" id="ARBA00004651"/>
    </source>
</evidence>
<feature type="transmembrane region" description="Helical" evidence="9">
    <location>
        <begin position="203"/>
        <end position="222"/>
    </location>
</feature>
<name>A0A428MUR1_9BACI</name>
<dbReference type="Pfam" id="PF00950">
    <property type="entry name" value="ABC-3"/>
    <property type="match status" value="1"/>
</dbReference>
<dbReference type="Gene3D" id="1.10.3470.10">
    <property type="entry name" value="ABC transporter involved in vitamin B12 uptake, BtuC"/>
    <property type="match status" value="1"/>
</dbReference>
<dbReference type="InterPro" id="IPR037294">
    <property type="entry name" value="ABC_BtuC-like"/>
</dbReference>
<dbReference type="RefSeq" id="WP_125561742.1">
    <property type="nucleotide sequence ID" value="NZ_RBVX01000049.1"/>
</dbReference>
<dbReference type="GO" id="GO:0055085">
    <property type="term" value="P:transmembrane transport"/>
    <property type="evidence" value="ECO:0007669"/>
    <property type="project" value="InterPro"/>
</dbReference>